<evidence type="ECO:0000256" key="1">
    <source>
        <dbReference type="ARBA" id="ARBA00023015"/>
    </source>
</evidence>
<dbReference type="SUPFAM" id="SSF46689">
    <property type="entry name" value="Homeodomain-like"/>
    <property type="match status" value="1"/>
</dbReference>
<evidence type="ECO:0000256" key="4">
    <source>
        <dbReference type="PROSITE-ProRule" id="PRU00335"/>
    </source>
</evidence>
<dbReference type="InterPro" id="IPR041490">
    <property type="entry name" value="KstR2_TetR_C"/>
</dbReference>
<evidence type="ECO:0000313" key="7">
    <source>
        <dbReference type="Proteomes" id="UP000509367"/>
    </source>
</evidence>
<name>A0A6N1V8Z0_9HYPH</name>
<dbReference type="PANTHER" id="PTHR30055:SF234">
    <property type="entry name" value="HTH-TYPE TRANSCRIPTIONAL REGULATOR BETI"/>
    <property type="match status" value="1"/>
</dbReference>
<dbReference type="Gene3D" id="1.10.10.60">
    <property type="entry name" value="Homeodomain-like"/>
    <property type="match status" value="1"/>
</dbReference>
<dbReference type="GO" id="GO:0003700">
    <property type="term" value="F:DNA-binding transcription factor activity"/>
    <property type="evidence" value="ECO:0007669"/>
    <property type="project" value="TreeGrafter"/>
</dbReference>
<dbReference type="InterPro" id="IPR050109">
    <property type="entry name" value="HTH-type_TetR-like_transc_reg"/>
</dbReference>
<keyword evidence="1" id="KW-0805">Transcription regulation</keyword>
<keyword evidence="2 4" id="KW-0238">DNA-binding</keyword>
<feature type="DNA-binding region" description="H-T-H motif" evidence="4">
    <location>
        <begin position="33"/>
        <end position="52"/>
    </location>
</feature>
<proteinExistence type="predicted"/>
<evidence type="ECO:0000256" key="3">
    <source>
        <dbReference type="ARBA" id="ARBA00023163"/>
    </source>
</evidence>
<dbReference type="GO" id="GO:0000976">
    <property type="term" value="F:transcription cis-regulatory region binding"/>
    <property type="evidence" value="ECO:0007669"/>
    <property type="project" value="TreeGrafter"/>
</dbReference>
<dbReference type="Gene3D" id="1.10.357.10">
    <property type="entry name" value="Tetracycline Repressor, domain 2"/>
    <property type="match status" value="1"/>
</dbReference>
<organism evidence="6 7">
    <name type="scientific">Oricola thermophila</name>
    <dbReference type="NCBI Taxonomy" id="2742145"/>
    <lineage>
        <taxon>Bacteria</taxon>
        <taxon>Pseudomonadati</taxon>
        <taxon>Pseudomonadota</taxon>
        <taxon>Alphaproteobacteria</taxon>
        <taxon>Hyphomicrobiales</taxon>
        <taxon>Ahrensiaceae</taxon>
        <taxon>Oricola</taxon>
    </lineage>
</organism>
<sequence>MARTIAKDHDEKRAALLKTAAAFFAENGYDRASMSRLAKECGVSKALIYHYYESKDAILFDIVHVHLSNLVEAVEAVPPSNDPQSGLYALTGTILAAYRDADAEHKVQLNALSALPKEQQQTLKDLQRRLVAIMADTIRATAPDLFAARPELLKPAAMSAFGMLNWFYMWHREGTGLGREDYARLVADFILGGLHRIAAGEADTLELAR</sequence>
<dbReference type="EMBL" id="CP054836">
    <property type="protein sequence ID" value="QKV17461.1"/>
    <property type="molecule type" value="Genomic_DNA"/>
</dbReference>
<dbReference type="PROSITE" id="PS50977">
    <property type="entry name" value="HTH_TETR_2"/>
    <property type="match status" value="1"/>
</dbReference>
<keyword evidence="7" id="KW-1185">Reference proteome</keyword>
<gene>
    <name evidence="6" type="ORF">HTY61_02750</name>
</gene>
<dbReference type="InterPro" id="IPR001647">
    <property type="entry name" value="HTH_TetR"/>
</dbReference>
<accession>A0A6N1V8Z0</accession>
<keyword evidence="3" id="KW-0804">Transcription</keyword>
<dbReference type="InterPro" id="IPR009057">
    <property type="entry name" value="Homeodomain-like_sf"/>
</dbReference>
<dbReference type="Proteomes" id="UP000509367">
    <property type="component" value="Chromosome"/>
</dbReference>
<dbReference type="Pfam" id="PF17932">
    <property type="entry name" value="TetR_C_24"/>
    <property type="match status" value="1"/>
</dbReference>
<dbReference type="KEGG" id="orm:HTY61_02750"/>
<feature type="domain" description="HTH tetR-type" evidence="5">
    <location>
        <begin position="10"/>
        <end position="70"/>
    </location>
</feature>
<protein>
    <submittedName>
        <fullName evidence="6">TetR/AcrR family transcriptional regulator</fullName>
    </submittedName>
</protein>
<dbReference type="Pfam" id="PF00440">
    <property type="entry name" value="TetR_N"/>
    <property type="match status" value="1"/>
</dbReference>
<reference evidence="6 7" key="1">
    <citation type="submission" date="2020-06" db="EMBL/GenBank/DDBJ databases">
        <title>Oricola thermophila sp. nov. isolated from a tidal sediments.</title>
        <authorList>
            <person name="Kwon K.K."/>
            <person name="Yang S.-H."/>
            <person name="Park M.-J."/>
        </authorList>
    </citation>
    <scope>NUCLEOTIDE SEQUENCE [LARGE SCALE GENOMIC DNA]</scope>
    <source>
        <strain evidence="6 7">MEBiC13590</strain>
    </source>
</reference>
<dbReference type="PANTHER" id="PTHR30055">
    <property type="entry name" value="HTH-TYPE TRANSCRIPTIONAL REGULATOR RUTR"/>
    <property type="match status" value="1"/>
</dbReference>
<dbReference type="AlphaFoldDB" id="A0A6N1V8Z0"/>
<evidence type="ECO:0000256" key="2">
    <source>
        <dbReference type="ARBA" id="ARBA00023125"/>
    </source>
</evidence>
<evidence type="ECO:0000259" key="5">
    <source>
        <dbReference type="PROSITE" id="PS50977"/>
    </source>
</evidence>
<dbReference type="PRINTS" id="PR00455">
    <property type="entry name" value="HTHTETR"/>
</dbReference>
<evidence type="ECO:0000313" key="6">
    <source>
        <dbReference type="EMBL" id="QKV17461.1"/>
    </source>
</evidence>
<dbReference type="RefSeq" id="WP_175275358.1">
    <property type="nucleotide sequence ID" value="NZ_CP054836.1"/>
</dbReference>